<dbReference type="Proteomes" id="UP000539075">
    <property type="component" value="Unassembled WGS sequence"/>
</dbReference>
<dbReference type="PANTHER" id="PTHR34069:SF2">
    <property type="entry name" value="BETA-KETOACYL-[ACYL-CARRIER-PROTEIN] SYNTHASE III"/>
    <property type="match status" value="1"/>
</dbReference>
<evidence type="ECO:0000313" key="6">
    <source>
        <dbReference type="Proteomes" id="UP000539075"/>
    </source>
</evidence>
<dbReference type="InterPro" id="IPR013751">
    <property type="entry name" value="ACP_syn_III_N"/>
</dbReference>
<dbReference type="InterPro" id="IPR013747">
    <property type="entry name" value="ACP_syn_III_C"/>
</dbReference>
<dbReference type="GO" id="GO:0044550">
    <property type="term" value="P:secondary metabolite biosynthetic process"/>
    <property type="evidence" value="ECO:0007669"/>
    <property type="project" value="TreeGrafter"/>
</dbReference>
<evidence type="ECO:0000259" key="3">
    <source>
        <dbReference type="Pfam" id="PF08541"/>
    </source>
</evidence>
<dbReference type="SUPFAM" id="SSF53901">
    <property type="entry name" value="Thiolase-like"/>
    <property type="match status" value="1"/>
</dbReference>
<dbReference type="GO" id="GO:0004315">
    <property type="term" value="F:3-oxoacyl-[acyl-carrier-protein] synthase activity"/>
    <property type="evidence" value="ECO:0007669"/>
    <property type="project" value="InterPro"/>
</dbReference>
<feature type="domain" description="Beta-ketoacyl-[acyl-carrier-protein] synthase III N-terminal" evidence="4">
    <location>
        <begin position="116"/>
        <end position="193"/>
    </location>
</feature>
<dbReference type="EMBL" id="JACHGO010000002">
    <property type="protein sequence ID" value="MBB5142950.1"/>
    <property type="molecule type" value="Genomic_DNA"/>
</dbReference>
<dbReference type="Pfam" id="PF08541">
    <property type="entry name" value="ACP_syn_III_C"/>
    <property type="match status" value="1"/>
</dbReference>
<dbReference type="PANTHER" id="PTHR34069">
    <property type="entry name" value="3-OXOACYL-[ACYL-CARRIER-PROTEIN] SYNTHASE 3"/>
    <property type="match status" value="1"/>
</dbReference>
<gene>
    <name evidence="5" type="ORF">HNQ38_001029</name>
</gene>
<comment type="caution">
    <text evidence="5">The sequence shown here is derived from an EMBL/GenBank/DDBJ whole genome shotgun (WGS) entry which is preliminary data.</text>
</comment>
<dbReference type="CDD" id="cd00830">
    <property type="entry name" value="KAS_III"/>
    <property type="match status" value="1"/>
</dbReference>
<keyword evidence="2 5" id="KW-0012">Acyltransferase</keyword>
<accession>A0A7W8C3C2</accession>
<proteinExistence type="predicted"/>
<dbReference type="GO" id="GO:0033818">
    <property type="term" value="F:beta-ketoacyl-acyl-carrier-protein synthase III activity"/>
    <property type="evidence" value="ECO:0007669"/>
    <property type="project" value="UniProtKB-EC"/>
</dbReference>
<evidence type="ECO:0000313" key="5">
    <source>
        <dbReference type="EMBL" id="MBB5142950.1"/>
    </source>
</evidence>
<evidence type="ECO:0000256" key="1">
    <source>
        <dbReference type="ARBA" id="ARBA00022679"/>
    </source>
</evidence>
<feature type="domain" description="Beta-ketoacyl-[acyl-carrier-protein] synthase III C-terminal" evidence="3">
    <location>
        <begin position="254"/>
        <end position="341"/>
    </location>
</feature>
<dbReference type="RefSeq" id="WP_183718304.1">
    <property type="nucleotide sequence ID" value="NZ_JACHGO010000002.1"/>
</dbReference>
<name>A0A7W8C3C2_9BACT</name>
<sequence>MGNYVLDNVELAGCSVVLGETTLRLEDEPQHWGNDRTQLARLQKRLGMDARQVAASGTTTSDLCRQAATSLMLAMDIAPQDVTAIVSVTQTPDYLMPGNAYVLHAALGLSKETVALDVCQGCAGFVYGLWLAGMMAQAAGGDGVLLCAGDTLSRVANKNDHTTAPIFGDAGSAAWIRFCPDAEKMYFVLRADGHELEKLYIPAGGGRMPASPLTGAEVVSEDGSARSLDNLHMDGVGIFSFTMSEQPRLLHDILQRSGYSAEQIDYFVMHQGNRYIVETVAKKTGIPAQKVPVATFSRYGNLNSASIPGVLCGELASTAREKNLNVVLQGFGVGLSWGACQTRLRHVHCLDPQLYSPVS</sequence>
<dbReference type="AlphaFoldDB" id="A0A7W8C3C2"/>
<organism evidence="5 6">
    <name type="scientific">Desulfovibrio intestinalis</name>
    <dbReference type="NCBI Taxonomy" id="58621"/>
    <lineage>
        <taxon>Bacteria</taxon>
        <taxon>Pseudomonadati</taxon>
        <taxon>Thermodesulfobacteriota</taxon>
        <taxon>Desulfovibrionia</taxon>
        <taxon>Desulfovibrionales</taxon>
        <taxon>Desulfovibrionaceae</taxon>
        <taxon>Desulfovibrio</taxon>
    </lineage>
</organism>
<evidence type="ECO:0000259" key="4">
    <source>
        <dbReference type="Pfam" id="PF08545"/>
    </source>
</evidence>
<protein>
    <submittedName>
        <fullName evidence="5">3-oxoacyl-[acyl-carrier-protein] synthase-3</fullName>
        <ecNumber evidence="5">2.3.1.180</ecNumber>
    </submittedName>
</protein>
<dbReference type="Gene3D" id="3.40.47.10">
    <property type="match status" value="1"/>
</dbReference>
<evidence type="ECO:0000256" key="2">
    <source>
        <dbReference type="ARBA" id="ARBA00023315"/>
    </source>
</evidence>
<keyword evidence="1 5" id="KW-0808">Transferase</keyword>
<dbReference type="GO" id="GO:0006633">
    <property type="term" value="P:fatty acid biosynthetic process"/>
    <property type="evidence" value="ECO:0007669"/>
    <property type="project" value="InterPro"/>
</dbReference>
<reference evidence="5 6" key="1">
    <citation type="submission" date="2020-08" db="EMBL/GenBank/DDBJ databases">
        <title>Genomic Encyclopedia of Type Strains, Phase IV (KMG-IV): sequencing the most valuable type-strain genomes for metagenomic binning, comparative biology and taxonomic classification.</title>
        <authorList>
            <person name="Goeker M."/>
        </authorList>
    </citation>
    <scope>NUCLEOTIDE SEQUENCE [LARGE SCALE GENOMIC DNA]</scope>
    <source>
        <strain evidence="5 6">DSM 11275</strain>
    </source>
</reference>
<dbReference type="Pfam" id="PF08545">
    <property type="entry name" value="ACP_syn_III"/>
    <property type="match status" value="1"/>
</dbReference>
<dbReference type="InterPro" id="IPR016039">
    <property type="entry name" value="Thiolase-like"/>
</dbReference>
<keyword evidence="6" id="KW-1185">Reference proteome</keyword>
<dbReference type="EC" id="2.3.1.180" evidence="5"/>